<dbReference type="Gene3D" id="2.60.40.4350">
    <property type="match status" value="1"/>
</dbReference>
<sequence>MKSIDLIPYDTLFFRDSRPLSAGSSFGRGAHWPFPITIHGALRSALLALNGIQPTSKKNGYMRKGKPHGKMGSEAFNWLHIHGPFPINIKTNELFLPTPFDIHSKPFETDSQLSNLPQLLRYPVVSTAPPSKKQKPAWICFQSFKNYLEGKEITLTNDTNDPLWYSEYRIGIGLDPRTQTVKEGQFFAAEHLRLKDDFGLRIWVNSPPNHKERNPLEDGLLAEHLCGLTLTVGGEGRFCFCRSFPEEKDELMSLQPQLNSNRLKWVLLSPAIFAKGWLPGWICDKSGNVLLREVKKEERREFRRKRREEGWEYQPENDPSPPIEAKLVAACIGKQIVINGWELAGGSASGPRPTLLAVPAGSVYYFEAKDKNEANKLASVLHRRCRSDFFGEKGLGFGVCGSWQFLKIENDSKTSEEKKE</sequence>
<evidence type="ECO:0000313" key="1">
    <source>
        <dbReference type="EMBL" id="TFE65873.1"/>
    </source>
</evidence>
<dbReference type="Proteomes" id="UP000297713">
    <property type="component" value="Unassembled WGS sequence"/>
</dbReference>
<dbReference type="AlphaFoldDB" id="A0A4Y8P6X1"/>
<accession>A0A4Y8P6X1</accession>
<organism evidence="1 2">
    <name type="scientific">Methylacidiphilum caldifontis</name>
    <dbReference type="NCBI Taxonomy" id="2795386"/>
    <lineage>
        <taxon>Bacteria</taxon>
        <taxon>Pseudomonadati</taxon>
        <taxon>Verrucomicrobiota</taxon>
        <taxon>Methylacidiphilae</taxon>
        <taxon>Methylacidiphilales</taxon>
        <taxon>Methylacidiphilaceae</taxon>
        <taxon>Methylacidiphilum (ex Ratnadevi et al. 2023)</taxon>
    </lineage>
</organism>
<dbReference type="InterPro" id="IPR019117">
    <property type="entry name" value="CRISPR-assoc_protein_Cmr3"/>
</dbReference>
<proteinExistence type="predicted"/>
<dbReference type="Pfam" id="PF09700">
    <property type="entry name" value="Cas_Cmr3"/>
    <property type="match status" value="1"/>
</dbReference>
<comment type="caution">
    <text evidence="1">The sequence shown here is derived from an EMBL/GenBank/DDBJ whole genome shotgun (WGS) entry which is preliminary data.</text>
</comment>
<dbReference type="EMBL" id="LXQC01000198">
    <property type="protein sequence ID" value="TFE65873.1"/>
    <property type="molecule type" value="Genomic_DNA"/>
</dbReference>
<dbReference type="OrthoDB" id="6162707at2"/>
<protein>
    <submittedName>
        <fullName evidence="1">Type III-B CRISPR module-associated protein Cmr3</fullName>
    </submittedName>
</protein>
<keyword evidence="2" id="KW-1185">Reference proteome</keyword>
<dbReference type="InterPro" id="IPR010165">
    <property type="entry name" value="CRISPR-Cmr3_IIIB"/>
</dbReference>
<dbReference type="NCBIfam" id="TIGR01888">
    <property type="entry name" value="cas_cmr3"/>
    <property type="match status" value="1"/>
</dbReference>
<dbReference type="RefSeq" id="WP_134440896.1">
    <property type="nucleotide sequence ID" value="NZ_LXQC01000198.1"/>
</dbReference>
<dbReference type="Gene3D" id="3.30.70.2940">
    <property type="match status" value="1"/>
</dbReference>
<gene>
    <name evidence="1" type="ORF">A7Q10_02590</name>
</gene>
<evidence type="ECO:0000313" key="2">
    <source>
        <dbReference type="Proteomes" id="UP000297713"/>
    </source>
</evidence>
<name>A0A4Y8P6X1_9BACT</name>
<reference evidence="1 2" key="1">
    <citation type="submission" date="2016-05" db="EMBL/GenBank/DDBJ databases">
        <title>Diversity and Homogeneity among Thermoacidophilic Verrucomicrobia Methanotrophs Linked with Geographical Origin.</title>
        <authorList>
            <person name="Erikstad H.-A."/>
            <person name="Smestad N.B."/>
            <person name="Ceballos R.M."/>
            <person name="Birkeland N.-K."/>
        </authorList>
    </citation>
    <scope>NUCLEOTIDE SEQUENCE [LARGE SCALE GENOMIC DNA]</scope>
    <source>
        <strain evidence="1 2">Phi</strain>
    </source>
</reference>